<accession>A0A1I8BKV2</accession>
<organism evidence="1 2">
    <name type="scientific">Meloidogyne hapla</name>
    <name type="common">Root-knot nematode worm</name>
    <dbReference type="NCBI Taxonomy" id="6305"/>
    <lineage>
        <taxon>Eukaryota</taxon>
        <taxon>Metazoa</taxon>
        <taxon>Ecdysozoa</taxon>
        <taxon>Nematoda</taxon>
        <taxon>Chromadorea</taxon>
        <taxon>Rhabditida</taxon>
        <taxon>Tylenchina</taxon>
        <taxon>Tylenchomorpha</taxon>
        <taxon>Tylenchoidea</taxon>
        <taxon>Meloidogynidae</taxon>
        <taxon>Meloidogyninae</taxon>
        <taxon>Meloidogyne</taxon>
    </lineage>
</organism>
<proteinExistence type="predicted"/>
<evidence type="ECO:0000313" key="2">
    <source>
        <dbReference type="WBParaSite" id="MhA1_Contig2939.frz3.gene1"/>
    </source>
</evidence>
<dbReference type="Proteomes" id="UP000095281">
    <property type="component" value="Unplaced"/>
</dbReference>
<keyword evidence="1" id="KW-1185">Reference proteome</keyword>
<name>A0A1I8BKV2_MELHA</name>
<dbReference type="WBParaSite" id="MhA1_Contig2939.frz3.gene1">
    <property type="protein sequence ID" value="MhA1_Contig2939.frz3.gene1"/>
    <property type="gene ID" value="MhA1_Contig2939.frz3.gene1"/>
</dbReference>
<evidence type="ECO:0000313" key="1">
    <source>
        <dbReference type="Proteomes" id="UP000095281"/>
    </source>
</evidence>
<dbReference type="AlphaFoldDB" id="A0A1I8BKV2"/>
<sequence length="194" mass="22574">MIGEIKTENAKQNSALKEIIEQKDEKIISLVKQCFVHVANKWKEFDLSNCCINKCINTENPIGKCIKGNGFANIINDANIEYIEWFKKKGCFGGYDKYSYIFAENSFNKPKEDFNNYSLFYYEIKSKTDEEDKNRRIEIGLKNSKDNYVKLTIGVNYSSINYKIEKKKNSSNSIGNIPLNNNLSMDWRLIEKIK</sequence>
<reference evidence="2" key="1">
    <citation type="submission" date="2016-11" db="UniProtKB">
        <authorList>
            <consortium name="WormBaseParasite"/>
        </authorList>
    </citation>
    <scope>IDENTIFICATION</scope>
</reference>
<protein>
    <submittedName>
        <fullName evidence="2">DUF3883 domain-containing protein</fullName>
    </submittedName>
</protein>